<reference evidence="1 2" key="1">
    <citation type="submission" date="2020-01" db="EMBL/GenBank/DDBJ databases">
        <title>Patterns of diversity and host range of bacteriophage communities associated with bean-nodulatin bacteria.</title>
        <authorList>
            <person name="Vann Cauwenberghe J."/>
            <person name="Santamaria R.I."/>
            <person name="Bustos P."/>
            <person name="Juarez S."/>
            <person name="Gonzalez V."/>
        </authorList>
    </citation>
    <scope>NUCLEOTIDE SEQUENCE [LARGE SCALE GENOMIC DNA]</scope>
    <source>
        <strain evidence="2">RHph</strain>
    </source>
</reference>
<dbReference type="GO" id="GO:0016757">
    <property type="term" value="F:glycosyltransferase activity"/>
    <property type="evidence" value="ECO:0007669"/>
    <property type="project" value="UniProtKB-KW"/>
</dbReference>
<proteinExistence type="predicted"/>
<keyword evidence="1" id="KW-0328">Glycosyltransferase</keyword>
<name>A0A7S5RI37_9CAUD</name>
<sequence>MNNHQVYYAHKFTSMEDLPFDAVDYCALKFGSDEVARRFGYELAEKFFEEHSSRIVTNHCAVIPSPYNFVPNAATILSKHFINRLNELIVEVNGDYVDYVRIHRKVTYTGDFGKLNEDARRKLIGQDSFYVNKQILKNKLLIYLDDVIITGAHEDRLKEVMVKNKMKNDCFFVYYGKYFGTEPTIENKINFGGIETVEDYVNFITDRDHLIVRPIKYLLSLPNEQFKFYLNKTSRTRLEELFHSCLGEGYNRIPQYQENFVALRDQVKYLSEENRVSRIYDKVG</sequence>
<keyword evidence="2" id="KW-1185">Reference proteome</keyword>
<dbReference type="Pfam" id="PF15610">
    <property type="entry name" value="PRTase_3"/>
    <property type="match status" value="1"/>
</dbReference>
<dbReference type="EMBL" id="MN988525">
    <property type="protein sequence ID" value="QIG72569.1"/>
    <property type="molecule type" value="Genomic_DNA"/>
</dbReference>
<dbReference type="Proteomes" id="UP000655883">
    <property type="component" value="Segment"/>
</dbReference>
<protein>
    <submittedName>
        <fullName evidence="1">Phosphoribosyltransferase-like protein</fullName>
    </submittedName>
</protein>
<evidence type="ECO:0000313" key="1">
    <source>
        <dbReference type="EMBL" id="QIG72569.1"/>
    </source>
</evidence>
<accession>A0A7S5RI37</accession>
<dbReference type="InterPro" id="IPR028944">
    <property type="entry name" value="PRTase_ComF-like"/>
</dbReference>
<evidence type="ECO:0000313" key="2">
    <source>
        <dbReference type="Proteomes" id="UP000655883"/>
    </source>
</evidence>
<organism evidence="1 2">
    <name type="scientific">Rhizobium phage RHph_Y65</name>
    <dbReference type="NCBI Taxonomy" id="2509785"/>
    <lineage>
        <taxon>Viruses</taxon>
        <taxon>Duplodnaviria</taxon>
        <taxon>Heunggongvirae</taxon>
        <taxon>Uroviricota</taxon>
        <taxon>Caudoviricetes</taxon>
        <taxon>Kleczkowskaviridae</taxon>
        <taxon>Cuauhnahuacvirus</taxon>
        <taxon>Cuauhnahuacvirus Y65</taxon>
    </lineage>
</organism>
<keyword evidence="1" id="KW-0808">Transferase</keyword>
<gene>
    <name evidence="1" type="ORF">EVB97_011</name>
</gene>